<dbReference type="AlphaFoldDB" id="Q0A5Z1"/>
<evidence type="ECO:0000313" key="3">
    <source>
        <dbReference type="EMBL" id="ABI57746.1"/>
    </source>
</evidence>
<proteinExistence type="predicted"/>
<sequence length="687" mass="72684">MKRLLLIALTLLLSLALAGCFSSSSSSNGTDTDNGAPENGEIDNGVPGEDENGDADIDEISGEALIGADWATVGATARIDDDRLVAAQTNGLVPVAGGTVQLIELNDNGEPVRTEGDAGEVVVLAEASISETGNYSIALPDDVALGANMALRFQVPESDQYLRAATTGAEVEISPVSEYVLRRLAEQRVRLSRLDTGTLLNLTGQVRDNATDFGATPESWAETVIEEVDQDFSEAKDARDIDMIAGAWHLLDFNLYVGAWNDAPQEELAAGTGLLTLDLSPSAEDPRDGDVTIIDDLFVFGSRRGEFVHTEIAVDSGLNEALPGIAQLGDTDPRLFVSAPAEVHCDDDNGGLIFVWGPQALTFNPAGVLGEDTSLFAGSLVRTERIFTFDTQGNCVVDADNRTATRAEMQVNVLARGDGRALSAAENVTYGIVGLQVELPENDEQPLLLGRIGTFAFGDRINGEIGGDARLDEWEVELFEGRMEEDALGSEFDITLHDTGSGPLRLAFEGDDPQDGLDATVSEDGGLFSMVTLVGDEDEASPGLFLGVPLGSPSDDPIPTGRYAWQGVDAEFNEGGNVLVARYRGTIEIASNGNGGTLTLVELSERAAEVQGGALQWRQEEEADIAFDISPVGTNGRIVVDAGDTVIEGYASADGDTVVLLRRYAGPSPEGEPEAGFGLWIGTRIDD</sequence>
<dbReference type="eggNOG" id="ENOG50339GY">
    <property type="taxonomic scope" value="Bacteria"/>
</dbReference>
<evidence type="ECO:0000313" key="4">
    <source>
        <dbReference type="Proteomes" id="UP000001962"/>
    </source>
</evidence>
<gene>
    <name evidence="3" type="ordered locus">Mlg_2406</name>
</gene>
<dbReference type="Proteomes" id="UP000001962">
    <property type="component" value="Chromosome"/>
</dbReference>
<name>Q0A5Z1_ALKEH</name>
<evidence type="ECO:0000256" key="2">
    <source>
        <dbReference type="SAM" id="SignalP"/>
    </source>
</evidence>
<dbReference type="HOGENOM" id="CLU_400456_0_0_6"/>
<dbReference type="RefSeq" id="WP_011630139.1">
    <property type="nucleotide sequence ID" value="NC_008340.1"/>
</dbReference>
<reference evidence="4" key="1">
    <citation type="submission" date="2006-08" db="EMBL/GenBank/DDBJ databases">
        <title>Complete sequence of Alkalilimnicola ehrilichei MLHE-1.</title>
        <authorList>
            <person name="Copeland A."/>
            <person name="Lucas S."/>
            <person name="Lapidus A."/>
            <person name="Barry K."/>
            <person name="Detter J.C."/>
            <person name="Glavina del Rio T."/>
            <person name="Hammon N."/>
            <person name="Israni S."/>
            <person name="Dalin E."/>
            <person name="Tice H."/>
            <person name="Pitluck S."/>
            <person name="Sims D."/>
            <person name="Brettin T."/>
            <person name="Bruce D."/>
            <person name="Han C."/>
            <person name="Tapia R."/>
            <person name="Gilna P."/>
            <person name="Schmutz J."/>
            <person name="Larimer F."/>
            <person name="Land M."/>
            <person name="Hauser L."/>
            <person name="Kyrpides N."/>
            <person name="Mikhailova N."/>
            <person name="Oremland R.S."/>
            <person name="Hoeft S.E."/>
            <person name="Switzer-Blum J."/>
            <person name="Kulp T."/>
            <person name="King G."/>
            <person name="Tabita R."/>
            <person name="Witte B."/>
            <person name="Santini J.M."/>
            <person name="Basu P."/>
            <person name="Hollibaugh J.T."/>
            <person name="Xie G."/>
            <person name="Stolz J.F."/>
            <person name="Richardson P."/>
        </authorList>
    </citation>
    <scope>NUCLEOTIDE SEQUENCE [LARGE SCALE GENOMIC DNA]</scope>
    <source>
        <strain evidence="4">ATCC BAA-1101 / DSM 17681 / MLHE-1</strain>
    </source>
</reference>
<dbReference type="KEGG" id="aeh:Mlg_2406"/>
<evidence type="ECO:0000256" key="1">
    <source>
        <dbReference type="SAM" id="MobiDB-lite"/>
    </source>
</evidence>
<protein>
    <recommendedName>
        <fullName evidence="5">Lipoprotein</fullName>
    </recommendedName>
</protein>
<evidence type="ECO:0008006" key="5">
    <source>
        <dbReference type="Google" id="ProtNLM"/>
    </source>
</evidence>
<feature type="chain" id="PRO_5004167891" description="Lipoprotein" evidence="2">
    <location>
        <begin position="19"/>
        <end position="687"/>
    </location>
</feature>
<feature type="signal peptide" evidence="2">
    <location>
        <begin position="1"/>
        <end position="18"/>
    </location>
</feature>
<keyword evidence="4" id="KW-1185">Reference proteome</keyword>
<dbReference type="EMBL" id="CP000453">
    <property type="protein sequence ID" value="ABI57746.1"/>
    <property type="molecule type" value="Genomic_DNA"/>
</dbReference>
<keyword evidence="2" id="KW-0732">Signal</keyword>
<feature type="region of interest" description="Disordered" evidence="1">
    <location>
        <begin position="22"/>
        <end position="56"/>
    </location>
</feature>
<dbReference type="OrthoDB" id="6344911at2"/>
<dbReference type="PROSITE" id="PS51257">
    <property type="entry name" value="PROKAR_LIPOPROTEIN"/>
    <property type="match status" value="1"/>
</dbReference>
<organism evidence="3 4">
    <name type="scientific">Alkalilimnicola ehrlichii (strain ATCC BAA-1101 / DSM 17681 / MLHE-1)</name>
    <dbReference type="NCBI Taxonomy" id="187272"/>
    <lineage>
        <taxon>Bacteria</taxon>
        <taxon>Pseudomonadati</taxon>
        <taxon>Pseudomonadota</taxon>
        <taxon>Gammaproteobacteria</taxon>
        <taxon>Chromatiales</taxon>
        <taxon>Ectothiorhodospiraceae</taxon>
        <taxon>Alkalilimnicola</taxon>
    </lineage>
</organism>
<accession>Q0A5Z1</accession>